<dbReference type="Pfam" id="PF13910">
    <property type="entry name" value="DUF4209"/>
    <property type="match status" value="1"/>
</dbReference>
<reference evidence="3" key="1">
    <citation type="journal article" date="2010" name="Genome Biol.">
        <title>Genome sequence of the necrotrophic plant pathogen Pythium ultimum reveals original pathogenicity mechanisms and effector repertoire.</title>
        <authorList>
            <person name="Levesque C.A."/>
            <person name="Brouwer H."/>
            <person name="Cano L."/>
            <person name="Hamilton J.P."/>
            <person name="Holt C."/>
            <person name="Huitema E."/>
            <person name="Raffaele S."/>
            <person name="Robideau G.P."/>
            <person name="Thines M."/>
            <person name="Win J."/>
            <person name="Zerillo M.M."/>
            <person name="Beakes G.W."/>
            <person name="Boore J.L."/>
            <person name="Busam D."/>
            <person name="Dumas B."/>
            <person name="Ferriera S."/>
            <person name="Fuerstenberg S.I."/>
            <person name="Gachon C.M."/>
            <person name="Gaulin E."/>
            <person name="Govers F."/>
            <person name="Grenville-Briggs L."/>
            <person name="Horner N."/>
            <person name="Hostetler J."/>
            <person name="Jiang R.H."/>
            <person name="Johnson J."/>
            <person name="Krajaejun T."/>
            <person name="Lin H."/>
            <person name="Meijer H.J."/>
            <person name="Moore B."/>
            <person name="Morris P."/>
            <person name="Phuntmart V."/>
            <person name="Puiu D."/>
            <person name="Shetty J."/>
            <person name="Stajich J.E."/>
            <person name="Tripathy S."/>
            <person name="Wawra S."/>
            <person name="van West P."/>
            <person name="Whitty B.R."/>
            <person name="Coutinho P.M."/>
            <person name="Henrissat B."/>
            <person name="Martin F."/>
            <person name="Thomas P.D."/>
            <person name="Tyler B.M."/>
            <person name="De Vries R.P."/>
            <person name="Kamoun S."/>
            <person name="Yandell M."/>
            <person name="Tisserat N."/>
            <person name="Buell C.R."/>
        </authorList>
    </citation>
    <scope>NUCLEOTIDE SEQUENCE</scope>
    <source>
        <strain evidence="3">DAOM:BR144</strain>
    </source>
</reference>
<dbReference type="VEuPathDB" id="FungiDB:PYU1_G000488"/>
<dbReference type="STRING" id="431595.K3W697"/>
<evidence type="ECO:0000313" key="3">
    <source>
        <dbReference type="Proteomes" id="UP000019132"/>
    </source>
</evidence>
<reference evidence="3" key="2">
    <citation type="submission" date="2010-04" db="EMBL/GenBank/DDBJ databases">
        <authorList>
            <person name="Buell R."/>
            <person name="Hamilton J."/>
            <person name="Hostetler J."/>
        </authorList>
    </citation>
    <scope>NUCLEOTIDE SEQUENCE [LARGE SCALE GENOMIC DNA]</scope>
    <source>
        <strain evidence="3">DAOM:BR144</strain>
    </source>
</reference>
<dbReference type="HOGENOM" id="CLU_017766_0_0_1"/>
<dbReference type="InParanoid" id="K3W697"/>
<sequence length="772" mass="86071">MRRELGARVTIAQRALLSRGVLTYVPSLSVGVYDVLFSYWRLPLSVRHAVAQELPVVHVSSSSIGAIDWDRFLRSMERNHLQGIANPMETTWALALHAETVVTRHAALWRHDERVVTHGEHLEALAAVLQDARGEFYMAFVVLITVLERALYDVYHVHHDLKTEKKKKNMILRDLLASTTLARVLPSGFLRLLQTLFLPSGLNLRNLVWHGFMVPAEFPKCFSSLTLVLIMALAPYLKAPSDDGAEAMNEEDKALFTIESFNNRFVFQNGGVLRDHVVGASEWIEKLLQGDSDLTSPFIPRGRERLVRKALTALIHDGDELWFLFALLPVLEHAVRIQFLASNQVKWGISSEYGTAQLDAYYSTLDGFGQRDKHQVLLHPQVMLADMPMAEGGEAPPALNQLYTTFPPAALAVCLDLFMMSTGPNLRAKLCHGEADLAGLLLQSNPKKPISVAGQLVLLAWHSLCAAREGRSESRLPTALPRDILVSAFHHEYTSSFHPFHQLRRALASTYARSKGFAALRAHWTTFRVEKKNGVEDMTWIEFPNERVVDVADDGGVRSVFGLFEKASRIHEFQGYLELANGAFSWNSMASSSLSHNSAGAQVLGDLRTSTTTEDTNLLALSDDDGLSVAACMLEIINSARRSLESFETRFRQLQLMIAAGAARTNHRRSFVTSVFFLPVFERVQLLALTLVEHQLVHLVARAKSFSHEPSSQSSYCPQSRAFEALQRKLLQFITAFEGCTGASEAASQKSGEKTLQLALQFLDSKAMESLR</sequence>
<proteinExistence type="predicted"/>
<reference evidence="2" key="3">
    <citation type="submission" date="2015-02" db="UniProtKB">
        <authorList>
            <consortium name="EnsemblProtists"/>
        </authorList>
    </citation>
    <scope>IDENTIFICATION</scope>
    <source>
        <strain evidence="2">DAOM BR144</strain>
    </source>
</reference>
<dbReference type="Proteomes" id="UP000019132">
    <property type="component" value="Unassembled WGS sequence"/>
</dbReference>
<dbReference type="InterPro" id="IPR039635">
    <property type="entry name" value="ERMARD"/>
</dbReference>
<dbReference type="PANTHER" id="PTHR31701:SF2">
    <property type="entry name" value="ENDOPLASMIC RETICULUM MEMBRANE-ASSOCIATED RNA DEGRADATION PROTEIN"/>
    <property type="match status" value="1"/>
</dbReference>
<dbReference type="AlphaFoldDB" id="K3W697"/>
<dbReference type="OMA" id="MEIITCC"/>
<dbReference type="InterPro" id="IPR025209">
    <property type="entry name" value="DUF4209"/>
</dbReference>
<accession>K3W697</accession>
<evidence type="ECO:0000259" key="1">
    <source>
        <dbReference type="Pfam" id="PF13910"/>
    </source>
</evidence>
<dbReference type="EMBL" id="GL376636">
    <property type="status" value="NOT_ANNOTATED_CDS"/>
    <property type="molecule type" value="Genomic_DNA"/>
</dbReference>
<protein>
    <recommendedName>
        <fullName evidence="1">DUF4209 domain-containing protein</fullName>
    </recommendedName>
</protein>
<dbReference type="eggNOG" id="ENOG502QS21">
    <property type="taxonomic scope" value="Eukaryota"/>
</dbReference>
<evidence type="ECO:0000313" key="2">
    <source>
        <dbReference type="EnsemblProtists" id="PYU1_T000488"/>
    </source>
</evidence>
<dbReference type="PANTHER" id="PTHR31701">
    <property type="entry name" value="ENDOPLASMIC RETICULUM MEMBRANE-ASSOCIATED RNA DEGRADATION PROTEIN"/>
    <property type="match status" value="1"/>
</dbReference>
<keyword evidence="3" id="KW-1185">Reference proteome</keyword>
<feature type="domain" description="DUF4209" evidence="1">
    <location>
        <begin position="147"/>
        <end position="232"/>
    </location>
</feature>
<name>K3W697_GLOUD</name>
<dbReference type="EnsemblProtists" id="PYU1_T000488">
    <property type="protein sequence ID" value="PYU1_T000488"/>
    <property type="gene ID" value="PYU1_G000488"/>
</dbReference>
<organism evidence="2 3">
    <name type="scientific">Globisporangium ultimum (strain ATCC 200006 / CBS 805.95 / DAOM BR144)</name>
    <name type="common">Pythium ultimum</name>
    <dbReference type="NCBI Taxonomy" id="431595"/>
    <lineage>
        <taxon>Eukaryota</taxon>
        <taxon>Sar</taxon>
        <taxon>Stramenopiles</taxon>
        <taxon>Oomycota</taxon>
        <taxon>Peronosporomycetes</taxon>
        <taxon>Pythiales</taxon>
        <taxon>Pythiaceae</taxon>
        <taxon>Globisporangium</taxon>
    </lineage>
</organism>